<dbReference type="RefSeq" id="WP_243799713.1">
    <property type="nucleotide sequence ID" value="NZ_CP094669.1"/>
</dbReference>
<proteinExistence type="predicted"/>
<dbReference type="Gene3D" id="3.40.630.30">
    <property type="match status" value="1"/>
</dbReference>
<evidence type="ECO:0000313" key="2">
    <source>
        <dbReference type="EMBL" id="UOG75529.1"/>
    </source>
</evidence>
<name>A0ABY4CZ38_9BACT</name>
<dbReference type="SUPFAM" id="SSF55729">
    <property type="entry name" value="Acyl-CoA N-acyltransferases (Nat)"/>
    <property type="match status" value="1"/>
</dbReference>
<protein>
    <submittedName>
        <fullName evidence="2">GNAT family N-acetyltransferase</fullName>
    </submittedName>
</protein>
<dbReference type="InterPro" id="IPR038740">
    <property type="entry name" value="BioF2-like_GNAT_dom"/>
</dbReference>
<dbReference type="InterPro" id="IPR016181">
    <property type="entry name" value="Acyl_CoA_acyltransferase"/>
</dbReference>
<sequence>MPLRLLRHSELDLAAWDACVEQAQQVVPYAQSWWLQATAGRWDALVEIEAGTGRYLSVVPLPVKWRPWGREVHQPPFTQQLGVLTVAGSTVESAMQHLLALPTRYAHFYTQLNDQTEFPAAALPLSCHLRHTYHLPLDRSYAVLRAGYFTDNRRRLRQNSEAAVPLVVAATQEIDSMMKLFRQTKGAAAGLRWYHYTMLRQLVAAGQQRGEAMELLEVRAPDTGELLAGAFFVRFRTKLVYLFAAASPAGKKAGAPVLLLDHAIQRHANTPELVLDFEGSMIPSIARFFANFGAKPVAYAALSFTQRPWYLQWTR</sequence>
<dbReference type="Pfam" id="PF13480">
    <property type="entry name" value="Acetyltransf_6"/>
    <property type="match status" value="1"/>
</dbReference>
<evidence type="ECO:0000259" key="1">
    <source>
        <dbReference type="Pfam" id="PF13480"/>
    </source>
</evidence>
<keyword evidence="3" id="KW-1185">Reference proteome</keyword>
<feature type="domain" description="BioF2-like acetyltransferase" evidence="1">
    <location>
        <begin position="153"/>
        <end position="269"/>
    </location>
</feature>
<dbReference type="Proteomes" id="UP000831113">
    <property type="component" value="Chromosome"/>
</dbReference>
<dbReference type="EMBL" id="CP094669">
    <property type="protein sequence ID" value="UOG75529.1"/>
    <property type="molecule type" value="Genomic_DNA"/>
</dbReference>
<evidence type="ECO:0000313" key="3">
    <source>
        <dbReference type="Proteomes" id="UP000831113"/>
    </source>
</evidence>
<gene>
    <name evidence="2" type="ORF">MTX78_02780</name>
</gene>
<accession>A0ABY4CZ38</accession>
<reference evidence="2 3" key="1">
    <citation type="submission" date="2022-03" db="EMBL/GenBank/DDBJ databases">
        <title>Hymenobactersp. isolated from the air.</title>
        <authorList>
            <person name="Won M."/>
            <person name="Kwon S.-W."/>
        </authorList>
    </citation>
    <scope>NUCLEOTIDE SEQUENCE [LARGE SCALE GENOMIC DNA]</scope>
    <source>
        <strain evidence="2 3">KACC 21982</strain>
    </source>
</reference>
<organism evidence="2 3">
    <name type="scientific">Hymenobacter tibetensis</name>
    <dbReference type="NCBI Taxonomy" id="497967"/>
    <lineage>
        <taxon>Bacteria</taxon>
        <taxon>Pseudomonadati</taxon>
        <taxon>Bacteroidota</taxon>
        <taxon>Cytophagia</taxon>
        <taxon>Cytophagales</taxon>
        <taxon>Hymenobacteraceae</taxon>
        <taxon>Hymenobacter</taxon>
    </lineage>
</organism>